<evidence type="ECO:0000313" key="1">
    <source>
        <dbReference type="EMBL" id="MCG4617534.1"/>
    </source>
</evidence>
<dbReference type="RefSeq" id="WP_238127764.1">
    <property type="nucleotide sequence ID" value="NZ_JAKNHJ010000005.1"/>
</dbReference>
<sequence>MMGLDRYSIPDTPPAGNNDTRGAAWGVIRAYARWHICPIITETLTLDATGTRTINLPTLRLLDVERLEYAGQEITPENIEFSDAGLIRVGKTALPSRLGGIKATIRHGYDPKECVEIFQIARALADRMQTGNASQGVVQQTTGPFSMRYGTLTGGMPLSQALLLEPEKQVLARYRLPLGPGW</sequence>
<dbReference type="EMBL" id="JAKNHJ010000005">
    <property type="protein sequence ID" value="MCG4617534.1"/>
    <property type="molecule type" value="Genomic_DNA"/>
</dbReference>
<organism evidence="1 2">
    <name type="scientific">Varibaculum cambriense</name>
    <dbReference type="NCBI Taxonomy" id="184870"/>
    <lineage>
        <taxon>Bacteria</taxon>
        <taxon>Bacillati</taxon>
        <taxon>Actinomycetota</taxon>
        <taxon>Actinomycetes</taxon>
        <taxon>Actinomycetales</taxon>
        <taxon>Actinomycetaceae</taxon>
        <taxon>Varibaculum</taxon>
    </lineage>
</organism>
<accession>A0AAJ1BAW9</accession>
<comment type="caution">
    <text evidence="1">The sequence shown here is derived from an EMBL/GenBank/DDBJ whole genome shotgun (WGS) entry which is preliminary data.</text>
</comment>
<dbReference type="Proteomes" id="UP001200537">
    <property type="component" value="Unassembled WGS sequence"/>
</dbReference>
<reference evidence="1" key="1">
    <citation type="submission" date="2022-01" db="EMBL/GenBank/DDBJ databases">
        <title>Collection of gut derived symbiotic bacterial strains cultured from healthy donors.</title>
        <authorList>
            <person name="Lin H."/>
            <person name="Kohout C."/>
            <person name="Waligurski E."/>
            <person name="Pamer E.G."/>
        </authorList>
    </citation>
    <scope>NUCLEOTIDE SEQUENCE</scope>
    <source>
        <strain evidence="1">DFI.7.46</strain>
    </source>
</reference>
<proteinExistence type="predicted"/>
<gene>
    <name evidence="1" type="ORF">L0M99_03345</name>
</gene>
<evidence type="ECO:0000313" key="2">
    <source>
        <dbReference type="Proteomes" id="UP001200537"/>
    </source>
</evidence>
<name>A0AAJ1BAW9_9ACTO</name>
<protein>
    <submittedName>
        <fullName evidence="1">Uncharacterized protein</fullName>
    </submittedName>
</protein>
<dbReference type="AlphaFoldDB" id="A0AAJ1BAW9"/>